<gene>
    <name evidence="3" type="ORF">K9W46_08315</name>
</gene>
<reference evidence="3" key="1">
    <citation type="journal article" date="2022" name="Nat. Microbiol.">
        <title>Unique mobile elements and scalable gene flow at the prokaryote-eukaryote boundary revealed by circularized Asgard archaea genomes.</title>
        <authorList>
            <person name="Wu F."/>
            <person name="Speth D.R."/>
            <person name="Philosof A."/>
            <person name="Cremiere A."/>
            <person name="Narayanan A."/>
            <person name="Barco R.A."/>
            <person name="Connon S.A."/>
            <person name="Amend J.P."/>
            <person name="Antoshechkin I.A."/>
            <person name="Orphan V.J."/>
        </authorList>
    </citation>
    <scope>NUCLEOTIDE SEQUENCE</scope>
    <source>
        <strain evidence="3">PR6</strain>
    </source>
</reference>
<dbReference type="EMBL" id="CP084167">
    <property type="protein sequence ID" value="UJG42405.1"/>
    <property type="molecule type" value="Genomic_DNA"/>
</dbReference>
<evidence type="ECO:0000259" key="2">
    <source>
        <dbReference type="Pfam" id="PF22725"/>
    </source>
</evidence>
<evidence type="ECO:0000313" key="3">
    <source>
        <dbReference type="EMBL" id="UJG42405.1"/>
    </source>
</evidence>
<dbReference type="GO" id="GO:0000166">
    <property type="term" value="F:nucleotide binding"/>
    <property type="evidence" value="ECO:0007669"/>
    <property type="project" value="InterPro"/>
</dbReference>
<dbReference type="SUPFAM" id="SSF51735">
    <property type="entry name" value="NAD(P)-binding Rossmann-fold domains"/>
    <property type="match status" value="1"/>
</dbReference>
<feature type="domain" description="GFO/IDH/MocA-like oxidoreductase" evidence="2">
    <location>
        <begin position="131"/>
        <end position="240"/>
    </location>
</feature>
<sequence>MKKLGVAVIGTGSWGKNHVRVYSESEKANLVGIYDVSEERARILAKQHKINAFSDLDSLLKNEEVEMVSIASPTTTHAELAIKALEAGKHVFIEKPMTSTVEEAKKVIDVEKKSGKKVGVGFIERFNPVTQRSRQLIENKELGDVVLLSARRLGPYWPDRLKDVDVVRDVSIHDIDGFRFMVGKDPVAVYTRGGKLRHKYYDYAEILLDFGDGVTGFIESNYLTPHKFRKLMLTCEHGIVEADFMSQEFIVEDGEFIKKRKIPWKEPLSAELNAFVSACLYDKTPPVSSDDGIKALNIAVLAMKSIEKHKVINLEL</sequence>
<name>A0A9Y1BP07_9ARCH</name>
<organism evidence="3">
    <name type="scientific">Candidatus Heimdallarchaeum endolithica</name>
    <dbReference type="NCBI Taxonomy" id="2876572"/>
    <lineage>
        <taxon>Archaea</taxon>
        <taxon>Promethearchaeati</taxon>
        <taxon>Candidatus Heimdallarchaeota</taxon>
        <taxon>Candidatus Heimdallarchaeia (ex Rinke et al. 2021) (nom. nud.)</taxon>
        <taxon>Candidatus Heimdallarchaeales</taxon>
        <taxon>Candidatus Heimdallarchaeaceae</taxon>
        <taxon>Candidatus Heimdallarchaeum</taxon>
    </lineage>
</organism>
<dbReference type="Gene3D" id="3.30.360.10">
    <property type="entry name" value="Dihydrodipicolinate Reductase, domain 2"/>
    <property type="match status" value="1"/>
</dbReference>
<dbReference type="Pfam" id="PF01408">
    <property type="entry name" value="GFO_IDH_MocA"/>
    <property type="match status" value="1"/>
</dbReference>
<dbReference type="Pfam" id="PF22725">
    <property type="entry name" value="GFO_IDH_MocA_C3"/>
    <property type="match status" value="1"/>
</dbReference>
<dbReference type="Gene3D" id="3.40.50.720">
    <property type="entry name" value="NAD(P)-binding Rossmann-like Domain"/>
    <property type="match status" value="1"/>
</dbReference>
<dbReference type="PANTHER" id="PTHR43377">
    <property type="entry name" value="BILIVERDIN REDUCTASE A"/>
    <property type="match status" value="1"/>
</dbReference>
<dbReference type="PANTHER" id="PTHR43377:SF1">
    <property type="entry name" value="BILIVERDIN REDUCTASE A"/>
    <property type="match status" value="1"/>
</dbReference>
<dbReference type="InterPro" id="IPR051450">
    <property type="entry name" value="Gfo/Idh/MocA_Oxidoreductases"/>
</dbReference>
<dbReference type="AlphaFoldDB" id="A0A9Y1BP07"/>
<protein>
    <submittedName>
        <fullName evidence="3">Gfo/Idh/MocA family oxidoreductase</fullName>
    </submittedName>
</protein>
<evidence type="ECO:0000259" key="1">
    <source>
        <dbReference type="Pfam" id="PF01408"/>
    </source>
</evidence>
<feature type="domain" description="Gfo/Idh/MocA-like oxidoreductase N-terminal" evidence="1">
    <location>
        <begin position="5"/>
        <end position="122"/>
    </location>
</feature>
<dbReference type="Proteomes" id="UP001200513">
    <property type="component" value="Chromosome"/>
</dbReference>
<dbReference type="InterPro" id="IPR036291">
    <property type="entry name" value="NAD(P)-bd_dom_sf"/>
</dbReference>
<dbReference type="InterPro" id="IPR000683">
    <property type="entry name" value="Gfo/Idh/MocA-like_OxRdtase_N"/>
</dbReference>
<proteinExistence type="predicted"/>
<dbReference type="SUPFAM" id="SSF55347">
    <property type="entry name" value="Glyceraldehyde-3-phosphate dehydrogenase-like, C-terminal domain"/>
    <property type="match status" value="1"/>
</dbReference>
<dbReference type="InterPro" id="IPR055170">
    <property type="entry name" value="GFO_IDH_MocA-like_dom"/>
</dbReference>
<accession>A0A9Y1BP07</accession>